<evidence type="ECO:0000313" key="1">
    <source>
        <dbReference type="EMBL" id="VEL23577.1"/>
    </source>
</evidence>
<proteinExistence type="predicted"/>
<organism evidence="1 2">
    <name type="scientific">Protopolystoma xenopodis</name>
    <dbReference type="NCBI Taxonomy" id="117903"/>
    <lineage>
        <taxon>Eukaryota</taxon>
        <taxon>Metazoa</taxon>
        <taxon>Spiralia</taxon>
        <taxon>Lophotrochozoa</taxon>
        <taxon>Platyhelminthes</taxon>
        <taxon>Monogenea</taxon>
        <taxon>Polyopisthocotylea</taxon>
        <taxon>Polystomatidea</taxon>
        <taxon>Polystomatidae</taxon>
        <taxon>Protopolystoma</taxon>
    </lineage>
</organism>
<sequence length="99" mass="11325">MITCPEASPTSISNTSRLTRGCDKDDKFDNQSHPLSLAQQISQRLISCKPWLPPSRDEIETVFTYVWLSACWRAPCFSDVSEKKSVVNYSLHNYILHSF</sequence>
<protein>
    <submittedName>
        <fullName evidence="1">Uncharacterized protein</fullName>
    </submittedName>
</protein>
<keyword evidence="2" id="KW-1185">Reference proteome</keyword>
<comment type="caution">
    <text evidence="1">The sequence shown here is derived from an EMBL/GenBank/DDBJ whole genome shotgun (WGS) entry which is preliminary data.</text>
</comment>
<accession>A0A3S5CI84</accession>
<dbReference type="Proteomes" id="UP000784294">
    <property type="component" value="Unassembled WGS sequence"/>
</dbReference>
<dbReference type="AlphaFoldDB" id="A0A3S5CI84"/>
<reference evidence="1" key="1">
    <citation type="submission" date="2018-11" db="EMBL/GenBank/DDBJ databases">
        <authorList>
            <consortium name="Pathogen Informatics"/>
        </authorList>
    </citation>
    <scope>NUCLEOTIDE SEQUENCE</scope>
</reference>
<evidence type="ECO:0000313" key="2">
    <source>
        <dbReference type="Proteomes" id="UP000784294"/>
    </source>
</evidence>
<dbReference type="EMBL" id="CAAALY010062675">
    <property type="protein sequence ID" value="VEL23577.1"/>
    <property type="molecule type" value="Genomic_DNA"/>
</dbReference>
<gene>
    <name evidence="1" type="ORF">PXEA_LOCUS17017</name>
</gene>
<name>A0A3S5CI84_9PLAT</name>